<proteinExistence type="inferred from homology"/>
<dbReference type="EC" id="3.5.4.26" evidence="12"/>
<name>A0A2J0Z2Y4_RHIML</name>
<dbReference type="InterPro" id="IPR016192">
    <property type="entry name" value="APOBEC/CMP_deaminase_Zn-bd"/>
</dbReference>
<feature type="binding site" evidence="15">
    <location>
        <position position="80"/>
    </location>
    <ligand>
        <name>Zn(2+)</name>
        <dbReference type="ChEBI" id="CHEBI:29105"/>
        <note>catalytic</note>
    </ligand>
</feature>
<dbReference type="Pfam" id="PF01872">
    <property type="entry name" value="RibD_C"/>
    <property type="match status" value="2"/>
</dbReference>
<dbReference type="PIRSF" id="PIRSF006769">
    <property type="entry name" value="RibD"/>
    <property type="match status" value="1"/>
</dbReference>
<dbReference type="GO" id="GO:0008270">
    <property type="term" value="F:zinc ion binding"/>
    <property type="evidence" value="ECO:0007669"/>
    <property type="project" value="InterPro"/>
</dbReference>
<dbReference type="PANTHER" id="PTHR38011:SF7">
    <property type="entry name" value="2,5-DIAMINO-6-RIBOSYLAMINO-4(3H)-PYRIMIDINONE 5'-PHOSPHATE REDUCTASE"/>
    <property type="match status" value="1"/>
</dbReference>
<feature type="binding site" evidence="14">
    <location>
        <position position="201"/>
    </location>
    <ligand>
        <name>NADP(+)</name>
        <dbReference type="ChEBI" id="CHEBI:58349"/>
    </ligand>
</feature>
<keyword evidence="7 12" id="KW-0479">Metal-binding</keyword>
<evidence type="ECO:0000256" key="14">
    <source>
        <dbReference type="PIRSR" id="PIRSR006769-2"/>
    </source>
</evidence>
<dbReference type="CDD" id="cd01284">
    <property type="entry name" value="Riboflavin_deaminase-reductase"/>
    <property type="match status" value="1"/>
</dbReference>
<feature type="binding site" evidence="15">
    <location>
        <position position="55"/>
    </location>
    <ligand>
        <name>Zn(2+)</name>
        <dbReference type="ChEBI" id="CHEBI:29105"/>
        <note>catalytic</note>
    </ligand>
</feature>
<dbReference type="SUPFAM" id="SSF53597">
    <property type="entry name" value="Dihydrofolate reductase-like"/>
    <property type="match status" value="1"/>
</dbReference>
<dbReference type="NCBIfam" id="TIGR00326">
    <property type="entry name" value="eubact_ribD"/>
    <property type="match status" value="1"/>
</dbReference>
<evidence type="ECO:0000256" key="11">
    <source>
        <dbReference type="ARBA" id="ARBA00023268"/>
    </source>
</evidence>
<evidence type="ECO:0000256" key="10">
    <source>
        <dbReference type="ARBA" id="ARBA00023002"/>
    </source>
</evidence>
<dbReference type="RefSeq" id="WP_100672158.1">
    <property type="nucleotide sequence ID" value="NZ_NJGD01000005.1"/>
</dbReference>
<feature type="binding site" evidence="14">
    <location>
        <position position="205"/>
    </location>
    <ligand>
        <name>NADP(+)</name>
        <dbReference type="ChEBI" id="CHEBI:58349"/>
    </ligand>
</feature>
<keyword evidence="10 12" id="KW-0560">Oxidoreductase</keyword>
<dbReference type="Gene3D" id="3.40.140.10">
    <property type="entry name" value="Cytidine Deaminase, domain 2"/>
    <property type="match status" value="1"/>
</dbReference>
<evidence type="ECO:0000256" key="1">
    <source>
        <dbReference type="ARBA" id="ARBA00002151"/>
    </source>
</evidence>
<feature type="binding site" evidence="14">
    <location>
        <position position="212"/>
    </location>
    <ligand>
        <name>substrate</name>
    </ligand>
</feature>
<evidence type="ECO:0000256" key="8">
    <source>
        <dbReference type="ARBA" id="ARBA00022833"/>
    </source>
</evidence>
<comment type="similarity">
    <text evidence="5 12">In the C-terminal section; belongs to the HTP reductase family.</text>
</comment>
<comment type="similarity">
    <text evidence="4 12">In the N-terminal section; belongs to the cytidine and deoxycytidylate deaminase family.</text>
</comment>
<comment type="catalytic activity">
    <reaction evidence="12">
        <text>2,5-diamino-6-hydroxy-4-(5-phosphoribosylamino)-pyrimidine + H2O + H(+) = 5-amino-6-(5-phospho-D-ribosylamino)uracil + NH4(+)</text>
        <dbReference type="Rhea" id="RHEA:21868"/>
        <dbReference type="ChEBI" id="CHEBI:15377"/>
        <dbReference type="ChEBI" id="CHEBI:15378"/>
        <dbReference type="ChEBI" id="CHEBI:28938"/>
        <dbReference type="ChEBI" id="CHEBI:58453"/>
        <dbReference type="ChEBI" id="CHEBI:58614"/>
        <dbReference type="EC" id="3.5.4.26"/>
    </reaction>
</comment>
<dbReference type="InterPro" id="IPR002734">
    <property type="entry name" value="RibDG_C"/>
</dbReference>
<dbReference type="PROSITE" id="PS00903">
    <property type="entry name" value="CYT_DCMP_DEAMINASES_1"/>
    <property type="match status" value="1"/>
</dbReference>
<evidence type="ECO:0000256" key="3">
    <source>
        <dbReference type="ARBA" id="ARBA00004910"/>
    </source>
</evidence>
<dbReference type="EC" id="1.1.1.193" evidence="12"/>
<comment type="caution">
    <text evidence="17">The sequence shown here is derived from an EMBL/GenBank/DDBJ whole genome shotgun (WGS) entry which is preliminary data.</text>
</comment>
<evidence type="ECO:0000256" key="6">
    <source>
        <dbReference type="ARBA" id="ARBA00022619"/>
    </source>
</evidence>
<gene>
    <name evidence="17" type="primary">ribD</name>
    <name evidence="17" type="ORF">CEJ86_13775</name>
</gene>
<keyword evidence="9 12" id="KW-0521">NADP</keyword>
<evidence type="ECO:0000256" key="7">
    <source>
        <dbReference type="ARBA" id="ARBA00022723"/>
    </source>
</evidence>
<sequence length="394" mass="41755">MGEPTREDERFMAAALRLARRNLGLTSTNPSVGCIIVNEGTIVGRAVTAPGGRPHAETQALAEAGEQARGATAYVTLEPCSHHGKTPPCADALIASGIARVVVSILDPDERVAGRGVVMLRDAGIAVDIGTLHEEGGRVLEAYLMRQQKKRPHVTLKLAVSADGMIGRKGEGQVRISGAVARAQVQILRAETDAILVGIGTAVADDPQLTVRIPGLEERSPIRIVLDRRLDLPLDSKLVRTARDVPLIVVAGDAGFPSPRIWGEGARRADEGQPGGAQMPLSALAEREVDYDARRAGLEAAGAELLNADTIPDLLAALASRGISSLLVEGGARAARSFLDADLVDRILLFTCPPAIGEGGIPSPFQRTSVPEGFSLRRTARYGDDLFEDYERES</sequence>
<dbReference type="PANTHER" id="PTHR38011">
    <property type="entry name" value="DIHYDROFOLATE REDUCTASE FAMILY PROTEIN (AFU_ORTHOLOGUE AFUA_8G06820)"/>
    <property type="match status" value="1"/>
</dbReference>
<comment type="catalytic activity">
    <reaction evidence="12">
        <text>5-amino-6-(5-phospho-D-ribitylamino)uracil + NADP(+) = 5-amino-6-(5-phospho-D-ribosylamino)uracil + NADPH + H(+)</text>
        <dbReference type="Rhea" id="RHEA:17845"/>
        <dbReference type="ChEBI" id="CHEBI:15378"/>
        <dbReference type="ChEBI" id="CHEBI:57783"/>
        <dbReference type="ChEBI" id="CHEBI:58349"/>
        <dbReference type="ChEBI" id="CHEBI:58421"/>
        <dbReference type="ChEBI" id="CHEBI:58453"/>
        <dbReference type="EC" id="1.1.1.193"/>
    </reaction>
</comment>
<comment type="function">
    <text evidence="1 12">Converts 2,5-diamino-6-(ribosylamino)-4(3h)-pyrimidinone 5'-phosphate into 5-amino-6-(ribosylamino)-2,4(1h,3h)-pyrimidinedione 5'-phosphate.</text>
</comment>
<feature type="active site" description="Proton donor" evidence="13">
    <location>
        <position position="57"/>
    </location>
</feature>
<evidence type="ECO:0000259" key="16">
    <source>
        <dbReference type="PROSITE" id="PS51747"/>
    </source>
</evidence>
<accession>A0A2J0Z2Y4</accession>
<dbReference type="AlphaFoldDB" id="A0A2J0Z2Y4"/>
<dbReference type="GO" id="GO:0008703">
    <property type="term" value="F:5-amino-6-(5-phosphoribosylamino)uracil reductase activity"/>
    <property type="evidence" value="ECO:0007669"/>
    <property type="project" value="UniProtKB-EC"/>
</dbReference>
<keyword evidence="6 12" id="KW-0686">Riboflavin biosynthesis</keyword>
<evidence type="ECO:0000256" key="5">
    <source>
        <dbReference type="ARBA" id="ARBA00007417"/>
    </source>
</evidence>
<evidence type="ECO:0000256" key="4">
    <source>
        <dbReference type="ARBA" id="ARBA00005259"/>
    </source>
</evidence>
<evidence type="ECO:0000256" key="2">
    <source>
        <dbReference type="ARBA" id="ARBA00004882"/>
    </source>
</evidence>
<dbReference type="GO" id="GO:0009231">
    <property type="term" value="P:riboflavin biosynthetic process"/>
    <property type="evidence" value="ECO:0007669"/>
    <property type="project" value="UniProtKB-UniPathway"/>
</dbReference>
<keyword evidence="8 12" id="KW-0862">Zinc</keyword>
<feature type="binding site" evidence="14">
    <location>
        <position position="189"/>
    </location>
    <ligand>
        <name>substrate</name>
    </ligand>
</feature>
<dbReference type="Gene3D" id="3.40.430.10">
    <property type="entry name" value="Dihydrofolate Reductase, subunit A"/>
    <property type="match status" value="1"/>
</dbReference>
<reference evidence="17 18" key="1">
    <citation type="submission" date="2017-06" db="EMBL/GenBank/DDBJ databases">
        <title>Ensifer strains isolated from leguminous trees and herbs display diverse denitrification phenotypes with some acting as strong N2O sinks.</title>
        <authorList>
            <person name="Woliy K."/>
            <person name="Mania D."/>
            <person name="Bakken L.R."/>
            <person name="Frostegard A."/>
        </authorList>
    </citation>
    <scope>NUCLEOTIDE SEQUENCE [LARGE SCALE GENOMIC DNA]</scope>
    <source>
        <strain evidence="17 18">AC50a</strain>
    </source>
</reference>
<comment type="pathway">
    <text evidence="3 12">Cofactor biosynthesis; riboflavin biosynthesis; 5-amino-6-(D-ribitylamino)uracil from GTP: step 3/4.</text>
</comment>
<evidence type="ECO:0000256" key="12">
    <source>
        <dbReference type="PIRNR" id="PIRNR006769"/>
    </source>
</evidence>
<dbReference type="EMBL" id="NJGD01000005">
    <property type="protein sequence ID" value="PJR14887.1"/>
    <property type="molecule type" value="Genomic_DNA"/>
</dbReference>
<evidence type="ECO:0000313" key="18">
    <source>
        <dbReference type="Proteomes" id="UP000231987"/>
    </source>
</evidence>
<dbReference type="InterPro" id="IPR016193">
    <property type="entry name" value="Cytidine_deaminase-like"/>
</dbReference>
<dbReference type="PROSITE" id="PS51747">
    <property type="entry name" value="CYT_DCMP_DEAMINASES_2"/>
    <property type="match status" value="1"/>
</dbReference>
<evidence type="ECO:0000313" key="17">
    <source>
        <dbReference type="EMBL" id="PJR14887.1"/>
    </source>
</evidence>
<comment type="pathway">
    <text evidence="2 12">Cofactor biosynthesis; riboflavin biosynthesis; 5-amino-6-(D-ribitylamino)uracil from GTP: step 2/4.</text>
</comment>
<dbReference type="InterPro" id="IPR024072">
    <property type="entry name" value="DHFR-like_dom_sf"/>
</dbReference>
<dbReference type="Proteomes" id="UP000231987">
    <property type="component" value="Unassembled WGS sequence"/>
</dbReference>
<dbReference type="InterPro" id="IPR002125">
    <property type="entry name" value="CMP_dCMP_dom"/>
</dbReference>
<protein>
    <recommendedName>
        <fullName evidence="12">Riboflavin biosynthesis protein RibD</fullName>
    </recommendedName>
    <domain>
        <recommendedName>
            <fullName evidence="12">Diaminohydroxyphosphoribosylaminopyrimidine deaminase</fullName>
            <shortName evidence="12">DRAP deaminase</shortName>
            <ecNumber evidence="12">3.5.4.26</ecNumber>
        </recommendedName>
        <alternativeName>
            <fullName evidence="12">Riboflavin-specific deaminase</fullName>
        </alternativeName>
    </domain>
    <domain>
        <recommendedName>
            <fullName evidence="12">5-amino-6-(5-phosphoribosylamino)uracil reductase</fullName>
            <ecNumber evidence="12">1.1.1.193</ecNumber>
        </recommendedName>
        <alternativeName>
            <fullName evidence="12">HTP reductase</fullName>
        </alternativeName>
    </domain>
</protein>
<feature type="domain" description="CMP/dCMP-type deaminase" evidence="16">
    <location>
        <begin position="6"/>
        <end position="128"/>
    </location>
</feature>
<evidence type="ECO:0000256" key="9">
    <source>
        <dbReference type="ARBA" id="ARBA00022857"/>
    </source>
</evidence>
<evidence type="ECO:0000256" key="15">
    <source>
        <dbReference type="PIRSR" id="PIRSR006769-3"/>
    </source>
</evidence>
<keyword evidence="11" id="KW-0511">Multifunctional enzyme</keyword>
<organism evidence="17 18">
    <name type="scientific">Rhizobium meliloti</name>
    <name type="common">Ensifer meliloti</name>
    <name type="synonym">Sinorhizobium meliloti</name>
    <dbReference type="NCBI Taxonomy" id="382"/>
    <lineage>
        <taxon>Bacteria</taxon>
        <taxon>Pseudomonadati</taxon>
        <taxon>Pseudomonadota</taxon>
        <taxon>Alphaproteobacteria</taxon>
        <taxon>Hyphomicrobiales</taxon>
        <taxon>Rhizobiaceae</taxon>
        <taxon>Sinorhizobium/Ensifer group</taxon>
        <taxon>Sinorhizobium</taxon>
    </lineage>
</organism>
<feature type="binding site" evidence="14">
    <location>
        <position position="209"/>
    </location>
    <ligand>
        <name>substrate</name>
    </ligand>
</feature>
<dbReference type="InterPro" id="IPR050765">
    <property type="entry name" value="Riboflavin_Biosynth_HTPR"/>
</dbReference>
<dbReference type="Pfam" id="PF00383">
    <property type="entry name" value="dCMP_cyt_deam_1"/>
    <property type="match status" value="1"/>
</dbReference>
<feature type="binding site" evidence="15">
    <location>
        <position position="89"/>
    </location>
    <ligand>
        <name>Zn(2+)</name>
        <dbReference type="ChEBI" id="CHEBI:29105"/>
        <note>catalytic</note>
    </ligand>
</feature>
<dbReference type="SUPFAM" id="SSF53927">
    <property type="entry name" value="Cytidine deaminase-like"/>
    <property type="match status" value="1"/>
</dbReference>
<dbReference type="UniPathway" id="UPA00275">
    <property type="reaction ID" value="UER00401"/>
</dbReference>
<evidence type="ECO:0000256" key="13">
    <source>
        <dbReference type="PIRSR" id="PIRSR006769-1"/>
    </source>
</evidence>
<comment type="cofactor">
    <cofactor evidence="12 15">
        <name>Zn(2+)</name>
        <dbReference type="ChEBI" id="CHEBI:29105"/>
    </cofactor>
    <text evidence="12 15">Binds 1 zinc ion.</text>
</comment>
<dbReference type="InterPro" id="IPR004794">
    <property type="entry name" value="Eubact_RibD"/>
</dbReference>
<feature type="binding site" evidence="14">
    <location>
        <position position="159"/>
    </location>
    <ligand>
        <name>NADP(+)</name>
        <dbReference type="ChEBI" id="CHEBI:58349"/>
    </ligand>
</feature>
<keyword evidence="12" id="KW-0378">Hydrolase</keyword>
<dbReference type="GO" id="GO:0008835">
    <property type="term" value="F:diaminohydroxyphosphoribosylaminopyrimidine deaminase activity"/>
    <property type="evidence" value="ECO:0007669"/>
    <property type="project" value="UniProtKB-EC"/>
</dbReference>